<feature type="domain" description="UspA" evidence="4">
    <location>
        <begin position="9"/>
        <end position="145"/>
    </location>
</feature>
<dbReference type="AlphaFoldDB" id="A0A132MTE7"/>
<dbReference type="PATRIC" id="fig|1469144.10.peg.2330"/>
<feature type="domain" description="UspA" evidence="4">
    <location>
        <begin position="155"/>
        <end position="294"/>
    </location>
</feature>
<dbReference type="GO" id="GO:0005524">
    <property type="term" value="F:ATP binding"/>
    <property type="evidence" value="ECO:0007669"/>
    <property type="project" value="UniProtKB-KW"/>
</dbReference>
<evidence type="ECO:0000313" key="9">
    <source>
        <dbReference type="Proteomes" id="UP000070598"/>
    </source>
</evidence>
<dbReference type="InterPro" id="IPR014729">
    <property type="entry name" value="Rossmann-like_a/b/a_fold"/>
</dbReference>
<reference evidence="8" key="3">
    <citation type="submission" date="2015-04" db="EMBL/GenBank/DDBJ databases">
        <title>Physiological reanalysis, assessment of diazotrophy, and genome sequences of multiple isolates of Streptomyces thermoautotrophicus.</title>
        <authorList>
            <person name="MacKellar D.C."/>
            <person name="Lieber L."/>
            <person name="Norman J."/>
            <person name="Bolger A."/>
            <person name="Tobin C."/>
            <person name="Murray J.W."/>
            <person name="Chang R."/>
            <person name="Ford T."/>
            <person name="Nguyen P.Q."/>
            <person name="Woodward J."/>
            <person name="Permingeat H."/>
            <person name="Joshi N.S."/>
            <person name="Silver P.A."/>
            <person name="Usadel B."/>
            <person name="Rutherford A.W."/>
            <person name="Friesen M."/>
            <person name="Prell J."/>
        </authorList>
    </citation>
    <scope>NUCLEOTIDE SEQUENCE [LARGE SCALE GENOMIC DNA]</scope>
    <source>
        <strain evidence="8">H1</strain>
    </source>
</reference>
<evidence type="ECO:0000313" key="10">
    <source>
        <dbReference type="Proteomes" id="UP000070659"/>
    </source>
</evidence>
<reference evidence="9" key="1">
    <citation type="submission" date="2015-02" db="EMBL/GenBank/DDBJ databases">
        <title>Physiological reanalysis, assessment of diazotrophy, and genome sequences of multiple isolates of Streptomyces thermoautotrophicus.</title>
        <authorList>
            <person name="MacKellar D.C."/>
            <person name="Lieber L."/>
            <person name="Norman J."/>
            <person name="Bolger A."/>
            <person name="Tobin C."/>
            <person name="Murray J.W."/>
            <person name="Friesen M."/>
            <person name="Prell J."/>
        </authorList>
    </citation>
    <scope>NUCLEOTIDE SEQUENCE [LARGE SCALE GENOMIC DNA]</scope>
    <source>
        <strain evidence="9">UBT1</strain>
    </source>
</reference>
<keyword evidence="8" id="KW-1185">Reference proteome</keyword>
<dbReference type="Pfam" id="PF00582">
    <property type="entry name" value="Usp"/>
    <property type="match status" value="2"/>
</dbReference>
<dbReference type="Proteomes" id="UP000070188">
    <property type="component" value="Unassembled WGS sequence"/>
</dbReference>
<dbReference type="Proteomes" id="UP000070598">
    <property type="component" value="Unassembled WGS sequence"/>
</dbReference>
<dbReference type="EMBL" id="JYIJ01000014">
    <property type="protein sequence ID" value="KWX04766.1"/>
    <property type="molecule type" value="Genomic_DNA"/>
</dbReference>
<dbReference type="InterPro" id="IPR006016">
    <property type="entry name" value="UspA"/>
</dbReference>
<dbReference type="EMBL" id="LAXD01000001">
    <property type="protein sequence ID" value="KWX01121.1"/>
    <property type="molecule type" value="Genomic_DNA"/>
</dbReference>
<reference evidence="5" key="4">
    <citation type="submission" date="2015-04" db="EMBL/GenBank/DDBJ databases">
        <title>Physiological reanalysis, assessment of diazotrophy, and genome sequences of multiple isolates of Streptomyces thermoautotrophicus.</title>
        <authorList>
            <person name="MacKellar D.C."/>
            <person name="Lieber L."/>
            <person name="Norman J."/>
            <person name="Bolger A."/>
            <person name="Tobin C."/>
            <person name="Murray J.W."/>
            <person name="Woodward J."/>
            <person name="Friesen M."/>
            <person name="Prell J."/>
        </authorList>
    </citation>
    <scope>NUCLEOTIDE SEQUENCE [LARGE SCALE GENOMIC DNA]</scope>
    <source>
        <strain evidence="5">H1</strain>
    </source>
</reference>
<dbReference type="Gene3D" id="3.40.50.620">
    <property type="entry name" value="HUPs"/>
    <property type="match status" value="2"/>
</dbReference>
<evidence type="ECO:0000313" key="6">
    <source>
        <dbReference type="EMBL" id="KWX04766.1"/>
    </source>
</evidence>
<keyword evidence="3" id="KW-0067">ATP-binding</keyword>
<dbReference type="InterPro" id="IPR006015">
    <property type="entry name" value="Universal_stress_UspA"/>
</dbReference>
<evidence type="ECO:0000313" key="7">
    <source>
        <dbReference type="EMBL" id="KWX09398.1"/>
    </source>
</evidence>
<dbReference type="PANTHER" id="PTHR46268:SF27">
    <property type="entry name" value="UNIVERSAL STRESS PROTEIN RV2623"/>
    <property type="match status" value="1"/>
</dbReference>
<dbReference type="PANTHER" id="PTHR46268">
    <property type="entry name" value="STRESS RESPONSE PROTEIN NHAX"/>
    <property type="match status" value="1"/>
</dbReference>
<gene>
    <name evidence="5" type="ORF">LI90_2149</name>
    <name evidence="6" type="ORF">TH66_06205</name>
    <name evidence="7" type="ORF">TR74_09825</name>
</gene>
<sequence length="297" mass="31570">MTTSRAGGKPITVGVDESEPAELAVRWAIQEARRRHRPVRIVHAYEWQAFHPWLYGVPGTVPAIDLRERAERLVRQAEEQVAQAGVAVTGRIVDGFPVPVLLEESRTAEMVVVGSRGLGGVGSLLIGSTGVELAARAACPVIVVRETGNPDAEGVVVGVDGSELSEAALEFAFRAASLRGTPLTVIHAWQTPVLAAYAGMPSLWVPEFDEQAFAEEAQLALAESLAGWREKYPDVAVTPELVRAHAADALVHASRNAQLVVVGSRGRGGFRGLLLGSVSQHVLHHAHCPVAVVRPGA</sequence>
<dbReference type="SUPFAM" id="SSF52402">
    <property type="entry name" value="Adenine nucleotide alpha hydrolases-like"/>
    <property type="match status" value="2"/>
</dbReference>
<keyword evidence="2" id="KW-0547">Nucleotide-binding</keyword>
<dbReference type="Proteomes" id="UP000070659">
    <property type="component" value="Unassembled WGS sequence"/>
</dbReference>
<organism evidence="5 8">
    <name type="scientific">Carbonactinospora thermoautotrophica</name>
    <dbReference type="NCBI Taxonomy" id="1469144"/>
    <lineage>
        <taxon>Bacteria</taxon>
        <taxon>Bacillati</taxon>
        <taxon>Actinomycetota</taxon>
        <taxon>Actinomycetes</taxon>
        <taxon>Kitasatosporales</taxon>
        <taxon>Carbonactinosporaceae</taxon>
        <taxon>Carbonactinospora</taxon>
    </lineage>
</organism>
<name>A0A132MTE7_9ACTN</name>
<dbReference type="RefSeq" id="WP_066887344.1">
    <property type="nucleotide sequence ID" value="NZ_JYIJ01000014.1"/>
</dbReference>
<evidence type="ECO:0000259" key="4">
    <source>
        <dbReference type="Pfam" id="PF00582"/>
    </source>
</evidence>
<dbReference type="OrthoDB" id="3174546at2"/>
<protein>
    <submittedName>
        <fullName evidence="5">UspA domain-containing protein</fullName>
    </submittedName>
</protein>
<comment type="caution">
    <text evidence="5">The sequence shown here is derived from an EMBL/GenBank/DDBJ whole genome shotgun (WGS) entry which is preliminary data.</text>
</comment>
<comment type="similarity">
    <text evidence="1">Belongs to the universal stress protein A family.</text>
</comment>
<reference evidence="6 10" key="2">
    <citation type="submission" date="2015-02" db="EMBL/GenBank/DDBJ databases">
        <title>Physiological reanalysis, assessment of diazotrophy, and genome sequences of multiple isolates of Streptomyces thermoautotrophicus.</title>
        <authorList>
            <person name="MacKellar D.C."/>
            <person name="Lieber L."/>
            <person name="Norman J."/>
            <person name="Bolger A."/>
            <person name="Tobin C."/>
            <person name="Murray J.W."/>
            <person name="Prell J."/>
        </authorList>
    </citation>
    <scope>NUCLEOTIDE SEQUENCE [LARGE SCALE GENOMIC DNA]</scope>
    <source>
        <strain evidence="6 10">UBT1</strain>
    </source>
</reference>
<evidence type="ECO:0000256" key="1">
    <source>
        <dbReference type="ARBA" id="ARBA00008791"/>
    </source>
</evidence>
<evidence type="ECO:0000313" key="8">
    <source>
        <dbReference type="Proteomes" id="UP000070188"/>
    </source>
</evidence>
<dbReference type="STRING" id="1469144.LI90_2149"/>
<evidence type="ECO:0000313" key="5">
    <source>
        <dbReference type="EMBL" id="KWX01121.1"/>
    </source>
</evidence>
<dbReference type="EMBL" id="JYIK01000822">
    <property type="protein sequence ID" value="KWX09398.1"/>
    <property type="molecule type" value="Genomic_DNA"/>
</dbReference>
<dbReference type="PRINTS" id="PR01438">
    <property type="entry name" value="UNVRSLSTRESS"/>
</dbReference>
<evidence type="ECO:0000256" key="2">
    <source>
        <dbReference type="ARBA" id="ARBA00022741"/>
    </source>
</evidence>
<evidence type="ECO:0000256" key="3">
    <source>
        <dbReference type="ARBA" id="ARBA00022840"/>
    </source>
</evidence>
<accession>A0A132MTE7</accession>
<proteinExistence type="inferred from homology"/>